<dbReference type="Pfam" id="PF06995">
    <property type="entry name" value="Phage_P2_GpU"/>
    <property type="match status" value="1"/>
</dbReference>
<dbReference type="EMBL" id="JBHUPG010000009">
    <property type="protein sequence ID" value="MFD2911432.1"/>
    <property type="molecule type" value="Genomic_DNA"/>
</dbReference>
<keyword evidence="2" id="KW-1185">Reference proteome</keyword>
<evidence type="ECO:0000313" key="1">
    <source>
        <dbReference type="EMBL" id="MFD2911432.1"/>
    </source>
</evidence>
<evidence type="ECO:0000313" key="2">
    <source>
        <dbReference type="Proteomes" id="UP001597561"/>
    </source>
</evidence>
<sequence length="224" mass="24691">MQIGSFGSVVFEVSAKKVLTFDDVSRSGSARWAVHDIHQKKPMPEFLGPGQEAFSLRVVLKSILGVNPEEILKKLRLMRDTGEVSSLIIGSQPVTTNYWYIDDLQETNEHYDQTGKVHSITTTINLKEYPVPTKIRSKPTVKSASATNSSSNAKRSPVTGIVTIKAGMLNCRMSPSLSGKIKKVLYKNQAFKAYGTTTTDITWYVLGGGLYCSANSKYVSFKKS</sequence>
<protein>
    <submittedName>
        <fullName evidence="1">Phage tail protein</fullName>
    </submittedName>
</protein>
<dbReference type="RefSeq" id="WP_204730055.1">
    <property type="nucleotide sequence ID" value="NZ_JAFBDK010000013.1"/>
</dbReference>
<organism evidence="1 2">
    <name type="scientific">Jeotgalibacillus terrae</name>
    <dbReference type="NCBI Taxonomy" id="587735"/>
    <lineage>
        <taxon>Bacteria</taxon>
        <taxon>Bacillati</taxon>
        <taxon>Bacillota</taxon>
        <taxon>Bacilli</taxon>
        <taxon>Bacillales</taxon>
        <taxon>Caryophanaceae</taxon>
        <taxon>Jeotgalibacillus</taxon>
    </lineage>
</organism>
<proteinExistence type="predicted"/>
<name>A0ABW5ZIS0_9BACL</name>
<dbReference type="Proteomes" id="UP001597561">
    <property type="component" value="Unassembled WGS sequence"/>
</dbReference>
<gene>
    <name evidence="1" type="ORF">ACFS5P_06055</name>
</gene>
<accession>A0ABW5ZIS0</accession>
<reference evidence="2" key="1">
    <citation type="journal article" date="2019" name="Int. J. Syst. Evol. Microbiol.">
        <title>The Global Catalogue of Microorganisms (GCM) 10K type strain sequencing project: providing services to taxonomists for standard genome sequencing and annotation.</title>
        <authorList>
            <consortium name="The Broad Institute Genomics Platform"/>
            <consortium name="The Broad Institute Genome Sequencing Center for Infectious Disease"/>
            <person name="Wu L."/>
            <person name="Ma J."/>
        </authorList>
    </citation>
    <scope>NUCLEOTIDE SEQUENCE [LARGE SCALE GENOMIC DNA]</scope>
    <source>
        <strain evidence="2">KCTC 13528</strain>
    </source>
</reference>
<dbReference type="InterPro" id="IPR009734">
    <property type="entry name" value="Myoviridae_GpU"/>
</dbReference>
<comment type="caution">
    <text evidence="1">The sequence shown here is derived from an EMBL/GenBank/DDBJ whole genome shotgun (WGS) entry which is preliminary data.</text>
</comment>